<accession>A0A388M6F7</accession>
<comment type="caution">
    <text evidence="1">The sequence shown here is derived from an EMBL/GenBank/DDBJ whole genome shotgun (WGS) entry which is preliminary data.</text>
</comment>
<protein>
    <submittedName>
        <fullName evidence="1">Uncharacterized protein</fullName>
    </submittedName>
</protein>
<dbReference type="AlphaFoldDB" id="A0A388M6F7"/>
<evidence type="ECO:0000313" key="1">
    <source>
        <dbReference type="EMBL" id="GBG90069.1"/>
    </source>
</evidence>
<organism evidence="1 2">
    <name type="scientific">Chara braunii</name>
    <name type="common">Braun's stonewort</name>
    <dbReference type="NCBI Taxonomy" id="69332"/>
    <lineage>
        <taxon>Eukaryota</taxon>
        <taxon>Viridiplantae</taxon>
        <taxon>Streptophyta</taxon>
        <taxon>Charophyceae</taxon>
        <taxon>Charales</taxon>
        <taxon>Characeae</taxon>
        <taxon>Chara</taxon>
    </lineage>
</organism>
<dbReference type="Proteomes" id="UP000265515">
    <property type="component" value="Unassembled WGS sequence"/>
</dbReference>
<dbReference type="EMBL" id="BFEA01000784">
    <property type="protein sequence ID" value="GBG90069.1"/>
    <property type="molecule type" value="Genomic_DNA"/>
</dbReference>
<gene>
    <name evidence="1" type="ORF">CBR_g50162</name>
</gene>
<evidence type="ECO:0000313" key="2">
    <source>
        <dbReference type="Proteomes" id="UP000265515"/>
    </source>
</evidence>
<keyword evidence="2" id="KW-1185">Reference proteome</keyword>
<reference evidence="1 2" key="1">
    <citation type="journal article" date="2018" name="Cell">
        <title>The Chara Genome: Secondary Complexity and Implications for Plant Terrestrialization.</title>
        <authorList>
            <person name="Nishiyama T."/>
            <person name="Sakayama H."/>
            <person name="Vries J.D."/>
            <person name="Buschmann H."/>
            <person name="Saint-Marcoux D."/>
            <person name="Ullrich K.K."/>
            <person name="Haas F.B."/>
            <person name="Vanderstraeten L."/>
            <person name="Becker D."/>
            <person name="Lang D."/>
            <person name="Vosolsobe S."/>
            <person name="Rombauts S."/>
            <person name="Wilhelmsson P.K.I."/>
            <person name="Janitza P."/>
            <person name="Kern R."/>
            <person name="Heyl A."/>
            <person name="Rumpler F."/>
            <person name="Villalobos L.I.A.C."/>
            <person name="Clay J.M."/>
            <person name="Skokan R."/>
            <person name="Toyoda A."/>
            <person name="Suzuki Y."/>
            <person name="Kagoshima H."/>
            <person name="Schijlen E."/>
            <person name="Tajeshwar N."/>
            <person name="Catarino B."/>
            <person name="Hetherington A.J."/>
            <person name="Saltykova A."/>
            <person name="Bonnot C."/>
            <person name="Breuninger H."/>
            <person name="Symeonidi A."/>
            <person name="Radhakrishnan G.V."/>
            <person name="Van Nieuwerburgh F."/>
            <person name="Deforce D."/>
            <person name="Chang C."/>
            <person name="Karol K.G."/>
            <person name="Hedrich R."/>
            <person name="Ulvskov P."/>
            <person name="Glockner G."/>
            <person name="Delwiche C.F."/>
            <person name="Petrasek J."/>
            <person name="Van de Peer Y."/>
            <person name="Friml J."/>
            <person name="Beilby M."/>
            <person name="Dolan L."/>
            <person name="Kohara Y."/>
            <person name="Sugano S."/>
            <person name="Fujiyama A."/>
            <person name="Delaux P.-M."/>
            <person name="Quint M."/>
            <person name="TheiBen G."/>
            <person name="Hagemann M."/>
            <person name="Harholt J."/>
            <person name="Dunand C."/>
            <person name="Zachgo S."/>
            <person name="Langdale J."/>
            <person name="Maumus F."/>
            <person name="Straeten D.V.D."/>
            <person name="Gould S.B."/>
            <person name="Rensing S.A."/>
        </authorList>
    </citation>
    <scope>NUCLEOTIDE SEQUENCE [LARGE SCALE GENOMIC DNA]</scope>
    <source>
        <strain evidence="1 2">S276</strain>
    </source>
</reference>
<proteinExistence type="predicted"/>
<sequence length="115" mass="11441">MVDNCVTVGVVVLCGGMTLVKVVLDEGGGVDDVLAERAVDMGEEVIGVDVEAEDGGRVMSPEVGGGRRGGDDLDGGGLIFNGGHASGDGGNKRFDVVDGCHCAEECCKIGGGIGC</sequence>
<name>A0A388M6F7_CHABU</name>
<dbReference type="Gramene" id="GBG90069">
    <property type="protein sequence ID" value="GBG90069"/>
    <property type="gene ID" value="CBR_g50162"/>
</dbReference>